<name>A0A4C1XVW9_EUMVA</name>
<organism evidence="2 3">
    <name type="scientific">Eumeta variegata</name>
    <name type="common">Bagworm moth</name>
    <name type="synonym">Eumeta japonica</name>
    <dbReference type="NCBI Taxonomy" id="151549"/>
    <lineage>
        <taxon>Eukaryota</taxon>
        <taxon>Metazoa</taxon>
        <taxon>Ecdysozoa</taxon>
        <taxon>Arthropoda</taxon>
        <taxon>Hexapoda</taxon>
        <taxon>Insecta</taxon>
        <taxon>Pterygota</taxon>
        <taxon>Neoptera</taxon>
        <taxon>Endopterygota</taxon>
        <taxon>Lepidoptera</taxon>
        <taxon>Glossata</taxon>
        <taxon>Ditrysia</taxon>
        <taxon>Tineoidea</taxon>
        <taxon>Psychidae</taxon>
        <taxon>Oiketicinae</taxon>
        <taxon>Eumeta</taxon>
    </lineage>
</organism>
<dbReference type="AlphaFoldDB" id="A0A4C1XVW9"/>
<dbReference type="Proteomes" id="UP000299102">
    <property type="component" value="Unassembled WGS sequence"/>
</dbReference>
<evidence type="ECO:0000313" key="3">
    <source>
        <dbReference type="Proteomes" id="UP000299102"/>
    </source>
</evidence>
<protein>
    <submittedName>
        <fullName evidence="2">Uncharacterized protein</fullName>
    </submittedName>
</protein>
<feature type="region of interest" description="Disordered" evidence="1">
    <location>
        <begin position="1"/>
        <end position="34"/>
    </location>
</feature>
<accession>A0A4C1XVW9</accession>
<sequence>MSTVSLHRITRPRSLMDDGTCKGRGRGRGRGRRGAAYVRAVPDYNYASARSTPMERSSRLPQVLWAVLRAVSSTVW</sequence>
<dbReference type="EMBL" id="BGZK01000955">
    <property type="protein sequence ID" value="GBP66387.1"/>
    <property type="molecule type" value="Genomic_DNA"/>
</dbReference>
<evidence type="ECO:0000256" key="1">
    <source>
        <dbReference type="SAM" id="MobiDB-lite"/>
    </source>
</evidence>
<comment type="caution">
    <text evidence="2">The sequence shown here is derived from an EMBL/GenBank/DDBJ whole genome shotgun (WGS) entry which is preliminary data.</text>
</comment>
<keyword evidence="3" id="KW-1185">Reference proteome</keyword>
<gene>
    <name evidence="2" type="ORF">EVAR_88497_1</name>
</gene>
<reference evidence="2 3" key="1">
    <citation type="journal article" date="2019" name="Commun. Biol.">
        <title>The bagworm genome reveals a unique fibroin gene that provides high tensile strength.</title>
        <authorList>
            <person name="Kono N."/>
            <person name="Nakamura H."/>
            <person name="Ohtoshi R."/>
            <person name="Tomita M."/>
            <person name="Numata K."/>
            <person name="Arakawa K."/>
        </authorList>
    </citation>
    <scope>NUCLEOTIDE SEQUENCE [LARGE SCALE GENOMIC DNA]</scope>
</reference>
<proteinExistence type="predicted"/>
<feature type="compositionally biased region" description="Basic residues" evidence="1">
    <location>
        <begin position="23"/>
        <end position="33"/>
    </location>
</feature>
<evidence type="ECO:0000313" key="2">
    <source>
        <dbReference type="EMBL" id="GBP66387.1"/>
    </source>
</evidence>